<dbReference type="SUPFAM" id="SSF158651">
    <property type="entry name" value="YejL-like"/>
    <property type="match status" value="1"/>
</dbReference>
<dbReference type="Pfam" id="PF07208">
    <property type="entry name" value="DUF1414"/>
    <property type="match status" value="1"/>
</dbReference>
<dbReference type="InterPro" id="IPR009857">
    <property type="entry name" value="UPF0352"/>
</dbReference>
<dbReference type="AlphaFoldDB" id="A0A8J2U967"/>
<dbReference type="Proteomes" id="UP000619743">
    <property type="component" value="Unassembled WGS sequence"/>
</dbReference>
<gene>
    <name evidence="1" type="ORF">GCM10011369_31460</name>
</gene>
<dbReference type="InterPro" id="IPR023202">
    <property type="entry name" value="YejL_sf"/>
</dbReference>
<proteinExistence type="predicted"/>
<sequence length="55" mass="6089">MAELSEVFSKHQAPLDLELMVLGNMVSQIMAERVPAAQKQILTEQFCSVLKQAVS</sequence>
<comment type="caution">
    <text evidence="1">The sequence shown here is derived from an EMBL/GenBank/DDBJ whole genome shotgun (WGS) entry which is preliminary data.</text>
</comment>
<organism evidence="1 2">
    <name type="scientific">Neiella marina</name>
    <dbReference type="NCBI Taxonomy" id="508461"/>
    <lineage>
        <taxon>Bacteria</taxon>
        <taxon>Pseudomonadati</taxon>
        <taxon>Pseudomonadota</taxon>
        <taxon>Gammaproteobacteria</taxon>
        <taxon>Alteromonadales</taxon>
        <taxon>Echinimonadaceae</taxon>
        <taxon>Neiella</taxon>
    </lineage>
</organism>
<name>A0A8J2U967_9GAMM</name>
<dbReference type="Gene3D" id="1.10.3390.10">
    <property type="entry name" value="YejL-like"/>
    <property type="match status" value="1"/>
</dbReference>
<protein>
    <submittedName>
        <fullName evidence="1">Uncharacterized protein</fullName>
    </submittedName>
</protein>
<accession>A0A8J2U967</accession>
<reference evidence="2" key="1">
    <citation type="journal article" date="2019" name="Int. J. Syst. Evol. Microbiol.">
        <title>The Global Catalogue of Microorganisms (GCM) 10K type strain sequencing project: providing services to taxonomists for standard genome sequencing and annotation.</title>
        <authorList>
            <consortium name="The Broad Institute Genomics Platform"/>
            <consortium name="The Broad Institute Genome Sequencing Center for Infectious Disease"/>
            <person name="Wu L."/>
            <person name="Ma J."/>
        </authorList>
    </citation>
    <scope>NUCLEOTIDE SEQUENCE [LARGE SCALE GENOMIC DNA]</scope>
    <source>
        <strain evidence="2">CGMCC 1.10130</strain>
    </source>
</reference>
<evidence type="ECO:0000313" key="2">
    <source>
        <dbReference type="Proteomes" id="UP000619743"/>
    </source>
</evidence>
<dbReference type="EMBL" id="BMDX01000021">
    <property type="protein sequence ID" value="GGA87097.1"/>
    <property type="molecule type" value="Genomic_DNA"/>
</dbReference>
<keyword evidence="2" id="KW-1185">Reference proteome</keyword>
<evidence type="ECO:0000313" key="1">
    <source>
        <dbReference type="EMBL" id="GGA87097.1"/>
    </source>
</evidence>